<dbReference type="GO" id="GO:0032922">
    <property type="term" value="P:circadian regulation of gene expression"/>
    <property type="evidence" value="ECO:0007669"/>
    <property type="project" value="TreeGrafter"/>
</dbReference>
<evidence type="ECO:0000256" key="6">
    <source>
        <dbReference type="ARBA" id="ARBA00040849"/>
    </source>
</evidence>
<organism evidence="8">
    <name type="scientific">Chalceopla simpliciella</name>
    <dbReference type="NCBI Taxonomy" id="1178072"/>
    <lineage>
        <taxon>Eukaryota</taxon>
        <taxon>Metazoa</taxon>
        <taxon>Ecdysozoa</taxon>
        <taxon>Arthropoda</taxon>
        <taxon>Hexapoda</taxon>
        <taxon>Insecta</taxon>
        <taxon>Pterygota</taxon>
        <taxon>Neoptera</taxon>
        <taxon>Endopterygota</taxon>
        <taxon>Lepidoptera</taxon>
        <taxon>Glossata</taxon>
        <taxon>Incurvarioidea</taxon>
        <taxon>Adelidae</taxon>
        <taxon>Chalceopla</taxon>
    </lineage>
</organism>
<dbReference type="InterPro" id="IPR035965">
    <property type="entry name" value="PAS-like_dom_sf"/>
</dbReference>
<evidence type="ECO:0000256" key="3">
    <source>
        <dbReference type="ARBA" id="ARBA00022737"/>
    </source>
</evidence>
<keyword evidence="5" id="KW-0539">Nucleus</keyword>
<keyword evidence="3" id="KW-0677">Repeat</keyword>
<evidence type="ECO:0000256" key="5">
    <source>
        <dbReference type="ARBA" id="ARBA00023242"/>
    </source>
</evidence>
<protein>
    <recommendedName>
        <fullName evidence="6">Period circadian protein</fullName>
    </recommendedName>
</protein>
<dbReference type="PANTHER" id="PTHR11269:SF16">
    <property type="entry name" value="PERIOD CIRCADIAN PROTEIN"/>
    <property type="match status" value="1"/>
</dbReference>
<keyword evidence="4" id="KW-0090">Biological rhythms</keyword>
<dbReference type="EMBL" id="JQ785348">
    <property type="protein sequence ID" value="AGB87158.1"/>
    <property type="molecule type" value="mRNA"/>
</dbReference>
<dbReference type="Pfam" id="PF14598">
    <property type="entry name" value="PAS_11"/>
    <property type="match status" value="1"/>
</dbReference>
<reference evidence="8" key="1">
    <citation type="journal article" date="2012" name="Syst. Entomol.">
        <title>A molecular phylogeny for the pyraloid moths (Lepidoptera: Pyraloidea) and its implications for higher-level classification.</title>
        <authorList>
            <person name="Regier J.C."/>
            <person name="Mitter C."/>
            <person name="Solis M.A."/>
            <person name="Hayden J.E."/>
            <person name="Landry B."/>
            <person name="Nuss M."/>
            <person name="Simonsen T.J."/>
            <person name="Yen S.-H."/>
            <person name="Zwick A."/>
            <person name="Cummings M.P."/>
        </authorList>
    </citation>
    <scope>NUCLEOTIDE SEQUENCE</scope>
</reference>
<dbReference type="GO" id="GO:0005634">
    <property type="term" value="C:nucleus"/>
    <property type="evidence" value="ECO:0007669"/>
    <property type="project" value="UniProtKB-SubCell"/>
</dbReference>
<sequence length="232" mass="26306">VGRSFIDFVNPRDQGIFASQISNIEESSLCQLSKVNATNINTIEPSESQSQARVSIYCRLRKYNCLSSYGFGIKTRSAEYIPFKLILSFYGDKKENQTRTEKARETVEEGAEIDNEKAFEHFHGAYIVIQATSIVTAYKVPFEMLSSATTFNMRHSVLGVIEQIDATSMPYLGYMPHDLVGRCAIKMYHPEDLPYLKRVYETVAKVGRASKTSFRILTQNGDYVRVVTLFTC</sequence>
<dbReference type="GO" id="GO:0000976">
    <property type="term" value="F:transcription cis-regulatory region binding"/>
    <property type="evidence" value="ECO:0007669"/>
    <property type="project" value="TreeGrafter"/>
</dbReference>
<feature type="non-terminal residue" evidence="8">
    <location>
        <position position="232"/>
    </location>
</feature>
<evidence type="ECO:0000259" key="7">
    <source>
        <dbReference type="PROSITE" id="PS50112"/>
    </source>
</evidence>
<keyword evidence="2" id="KW-0597">Phosphoprotein</keyword>
<dbReference type="GO" id="GO:0000122">
    <property type="term" value="P:negative regulation of transcription by RNA polymerase II"/>
    <property type="evidence" value="ECO:0007669"/>
    <property type="project" value="TreeGrafter"/>
</dbReference>
<evidence type="ECO:0000256" key="2">
    <source>
        <dbReference type="ARBA" id="ARBA00022553"/>
    </source>
</evidence>
<dbReference type="InterPro" id="IPR000014">
    <property type="entry name" value="PAS"/>
</dbReference>
<dbReference type="PANTHER" id="PTHR11269">
    <property type="entry name" value="PERIOD CIRCADIAN PROTEIN"/>
    <property type="match status" value="1"/>
</dbReference>
<dbReference type="Gene3D" id="3.30.450.20">
    <property type="entry name" value="PAS domain"/>
    <property type="match status" value="2"/>
</dbReference>
<accession>L7QPZ4</accession>
<feature type="domain" description="PAS" evidence="7">
    <location>
        <begin position="159"/>
        <end position="207"/>
    </location>
</feature>
<dbReference type="AlphaFoldDB" id="L7QPZ4"/>
<name>L7QPZ4_9NEOP</name>
<evidence type="ECO:0000256" key="1">
    <source>
        <dbReference type="ARBA" id="ARBA00004123"/>
    </source>
</evidence>
<dbReference type="SUPFAM" id="SSF55785">
    <property type="entry name" value="PYP-like sensor domain (PAS domain)"/>
    <property type="match status" value="1"/>
</dbReference>
<evidence type="ECO:0000256" key="4">
    <source>
        <dbReference type="ARBA" id="ARBA00023108"/>
    </source>
</evidence>
<comment type="subcellular location">
    <subcellularLocation>
        <location evidence="1">Nucleus</location>
    </subcellularLocation>
</comment>
<dbReference type="CDD" id="cd00130">
    <property type="entry name" value="PAS"/>
    <property type="match status" value="1"/>
</dbReference>
<proteinExistence type="evidence at transcript level"/>
<dbReference type="GO" id="GO:0001222">
    <property type="term" value="F:transcription corepressor binding"/>
    <property type="evidence" value="ECO:0007669"/>
    <property type="project" value="TreeGrafter"/>
</dbReference>
<dbReference type="InterPro" id="IPR050760">
    <property type="entry name" value="Period_circadian_regulator"/>
</dbReference>
<evidence type="ECO:0000313" key="8">
    <source>
        <dbReference type="EMBL" id="AGB87158.1"/>
    </source>
</evidence>
<dbReference type="PROSITE" id="PS50112">
    <property type="entry name" value="PAS"/>
    <property type="match status" value="1"/>
</dbReference>
<reference evidence="8" key="2">
    <citation type="submission" date="2012-03" db="EMBL/GenBank/DDBJ databases">
        <title>Assembling the Tree of Life Lepidoptera.</title>
        <authorList>
            <consortium name="LepTree.net"/>
            <person name="Regier J.C."/>
        </authorList>
    </citation>
    <scope>NUCLEOTIDE SEQUENCE</scope>
</reference>
<feature type="non-terminal residue" evidence="8">
    <location>
        <position position="1"/>
    </location>
</feature>
<dbReference type="GO" id="GO:0043153">
    <property type="term" value="P:entrainment of circadian clock by photoperiod"/>
    <property type="evidence" value="ECO:0007669"/>
    <property type="project" value="TreeGrafter"/>
</dbReference>
<dbReference type="GO" id="GO:0005737">
    <property type="term" value="C:cytoplasm"/>
    <property type="evidence" value="ECO:0007669"/>
    <property type="project" value="TreeGrafter"/>
</dbReference>